<keyword evidence="2" id="KW-0696">RNA-directed RNA polymerase</keyword>
<feature type="compositionally biased region" description="Basic residues" evidence="13">
    <location>
        <begin position="781"/>
        <end position="790"/>
    </location>
</feature>
<feature type="domain" description="SF3 helicase" evidence="15">
    <location>
        <begin position="494"/>
        <end position="660"/>
    </location>
</feature>
<proteinExistence type="predicted"/>
<evidence type="ECO:0000256" key="11">
    <source>
        <dbReference type="ARBA" id="ARBA00022844"/>
    </source>
</evidence>
<dbReference type="SUPFAM" id="SSF56672">
    <property type="entry name" value="DNA/RNA polymerases"/>
    <property type="match status" value="1"/>
</dbReference>
<dbReference type="Pfam" id="PF00680">
    <property type="entry name" value="RdRP_1"/>
    <property type="match status" value="1"/>
</dbReference>
<dbReference type="Gene3D" id="2.60.120.20">
    <property type="match status" value="3"/>
</dbReference>
<evidence type="ECO:0000256" key="13">
    <source>
        <dbReference type="SAM" id="MobiDB-lite"/>
    </source>
</evidence>
<keyword evidence="11" id="KW-0946">Virion</keyword>
<evidence type="ECO:0000256" key="7">
    <source>
        <dbReference type="ARBA" id="ARBA00022741"/>
    </source>
</evidence>
<dbReference type="GO" id="GO:0005524">
    <property type="term" value="F:ATP binding"/>
    <property type="evidence" value="ECO:0007669"/>
    <property type="project" value="UniProtKB-KW"/>
</dbReference>
<feature type="region of interest" description="Disordered" evidence="13">
    <location>
        <begin position="1058"/>
        <end position="1086"/>
    </location>
</feature>
<feature type="compositionally biased region" description="Basic and acidic residues" evidence="13">
    <location>
        <begin position="845"/>
        <end position="862"/>
    </location>
</feature>
<protein>
    <submittedName>
        <fullName evidence="16">RdRp</fullName>
    </submittedName>
</protein>
<dbReference type="InterPro" id="IPR001676">
    <property type="entry name" value="Picornavirus_capsid"/>
</dbReference>
<dbReference type="GO" id="GO:0006351">
    <property type="term" value="P:DNA-templated transcription"/>
    <property type="evidence" value="ECO:0007669"/>
    <property type="project" value="InterPro"/>
</dbReference>
<evidence type="ECO:0000256" key="1">
    <source>
        <dbReference type="ARBA" id="ARBA00004328"/>
    </source>
</evidence>
<evidence type="ECO:0000256" key="6">
    <source>
        <dbReference type="ARBA" id="ARBA00022695"/>
    </source>
</evidence>
<feature type="region of interest" description="Disordered" evidence="13">
    <location>
        <begin position="779"/>
        <end position="806"/>
    </location>
</feature>
<dbReference type="Pfam" id="PF00073">
    <property type="entry name" value="Rhv"/>
    <property type="match status" value="2"/>
</dbReference>
<accession>A0A6B9Q4J7</accession>
<dbReference type="EMBL" id="MN551119">
    <property type="protein sequence ID" value="QHD64754.1"/>
    <property type="molecule type" value="Genomic_RNA"/>
</dbReference>
<evidence type="ECO:0000313" key="16">
    <source>
        <dbReference type="EMBL" id="QHD64754.1"/>
    </source>
</evidence>
<dbReference type="PROSITE" id="PS51218">
    <property type="entry name" value="SF3_HELICASE_2"/>
    <property type="match status" value="1"/>
</dbReference>
<feature type="transmembrane region" description="Helical" evidence="14">
    <location>
        <begin position="293"/>
        <end position="315"/>
    </location>
</feature>
<dbReference type="GO" id="GO:0005198">
    <property type="term" value="F:structural molecule activity"/>
    <property type="evidence" value="ECO:0007669"/>
    <property type="project" value="InterPro"/>
</dbReference>
<organism evidence="16">
    <name type="scientific">Plasmopara viticola lesion associated picorna-like virus 2</name>
    <dbReference type="NCBI Taxonomy" id="2692078"/>
    <lineage>
        <taxon>Viruses</taxon>
        <taxon>Riboviria</taxon>
        <taxon>Orthornavirae</taxon>
        <taxon>Pisuviricota</taxon>
        <taxon>Pisoniviricetes</taxon>
        <taxon>Picornavirales</taxon>
    </lineage>
</organism>
<keyword evidence="9" id="KW-0788">Thiol protease</keyword>
<keyword evidence="14" id="KW-0812">Transmembrane</keyword>
<keyword evidence="10" id="KW-0067">ATP-binding</keyword>
<evidence type="ECO:0000256" key="12">
    <source>
        <dbReference type="ARBA" id="ARBA00022953"/>
    </source>
</evidence>
<evidence type="ECO:0000256" key="14">
    <source>
        <dbReference type="SAM" id="Phobius"/>
    </source>
</evidence>
<feature type="transmembrane region" description="Helical" evidence="14">
    <location>
        <begin position="390"/>
        <end position="412"/>
    </location>
</feature>
<dbReference type="InterPro" id="IPR043128">
    <property type="entry name" value="Rev_trsase/Diguanyl_cyclase"/>
</dbReference>
<keyword evidence="12" id="KW-0693">Viral RNA replication</keyword>
<evidence type="ECO:0000256" key="8">
    <source>
        <dbReference type="ARBA" id="ARBA00022801"/>
    </source>
</evidence>
<dbReference type="InterPro" id="IPR029053">
    <property type="entry name" value="Viral_coat"/>
</dbReference>
<dbReference type="InterPro" id="IPR014759">
    <property type="entry name" value="Helicase_SF3_ssRNA_vir"/>
</dbReference>
<dbReference type="SUPFAM" id="SSF88633">
    <property type="entry name" value="Positive stranded ssRNA viruses"/>
    <property type="match status" value="2"/>
</dbReference>
<keyword evidence="14" id="KW-0472">Membrane</keyword>
<keyword evidence="6" id="KW-0548">Nucleotidyltransferase</keyword>
<dbReference type="CDD" id="cd23169">
    <property type="entry name" value="ps-ssRNAv-Picornavirales"/>
    <property type="match status" value="1"/>
</dbReference>
<dbReference type="InterPro" id="IPR000605">
    <property type="entry name" value="Helicase_SF3_ssDNA/RNA_vir"/>
</dbReference>
<keyword evidence="5" id="KW-0808">Transferase</keyword>
<feature type="region of interest" description="Disordered" evidence="13">
    <location>
        <begin position="832"/>
        <end position="862"/>
    </location>
</feature>
<evidence type="ECO:0000256" key="5">
    <source>
        <dbReference type="ARBA" id="ARBA00022679"/>
    </source>
</evidence>
<dbReference type="Pfam" id="PF00910">
    <property type="entry name" value="RNA_helicase"/>
    <property type="match status" value="1"/>
</dbReference>
<keyword evidence="4" id="KW-0645">Protease</keyword>
<dbReference type="InterPro" id="IPR033703">
    <property type="entry name" value="Rhv-like"/>
</dbReference>
<dbReference type="GO" id="GO:0003724">
    <property type="term" value="F:RNA helicase activity"/>
    <property type="evidence" value="ECO:0007669"/>
    <property type="project" value="InterPro"/>
</dbReference>
<dbReference type="GO" id="GO:0008234">
    <property type="term" value="F:cysteine-type peptidase activity"/>
    <property type="evidence" value="ECO:0007669"/>
    <property type="project" value="UniProtKB-KW"/>
</dbReference>
<evidence type="ECO:0000256" key="2">
    <source>
        <dbReference type="ARBA" id="ARBA00022484"/>
    </source>
</evidence>
<evidence type="ECO:0000256" key="10">
    <source>
        <dbReference type="ARBA" id="ARBA00022840"/>
    </source>
</evidence>
<comment type="subcellular location">
    <subcellularLocation>
        <location evidence="1">Virion</location>
    </subcellularLocation>
</comment>
<dbReference type="Gene3D" id="3.30.70.270">
    <property type="match status" value="1"/>
</dbReference>
<keyword evidence="14" id="KW-1133">Transmembrane helix</keyword>
<name>A0A6B9Q4J7_9VIRU</name>
<dbReference type="GO" id="GO:0003723">
    <property type="term" value="F:RNA binding"/>
    <property type="evidence" value="ECO:0007669"/>
    <property type="project" value="InterPro"/>
</dbReference>
<keyword evidence="3" id="KW-0167">Capsid protein</keyword>
<dbReference type="InterPro" id="IPR043502">
    <property type="entry name" value="DNA/RNA_pol_sf"/>
</dbReference>
<evidence type="ECO:0000259" key="15">
    <source>
        <dbReference type="PROSITE" id="PS51218"/>
    </source>
</evidence>
<reference evidence="16" key="1">
    <citation type="journal article" date="2020" name="Virus Evol.">
        <title>Analysis of the virome associated to grapevine downy mildew lesions reveals new mycovirus lineages.</title>
        <authorList>
            <person name="Chiapello M."/>
            <person name="Rodriguez-Romero J."/>
            <person name="Ayllon M.A."/>
            <person name="Turina M."/>
        </authorList>
    </citation>
    <scope>NUCLEOTIDE SEQUENCE</scope>
    <source>
        <strain evidence="16">DMS1-DN20051</strain>
    </source>
</reference>
<dbReference type="GO" id="GO:0006508">
    <property type="term" value="P:proteolysis"/>
    <property type="evidence" value="ECO:0007669"/>
    <property type="project" value="UniProtKB-KW"/>
</dbReference>
<keyword evidence="7" id="KW-0547">Nucleotide-binding</keyword>
<feature type="compositionally biased region" description="Basic and acidic residues" evidence="13">
    <location>
        <begin position="1059"/>
        <end position="1069"/>
    </location>
</feature>
<dbReference type="GO" id="GO:0019028">
    <property type="term" value="C:viral capsid"/>
    <property type="evidence" value="ECO:0007669"/>
    <property type="project" value="UniProtKB-KW"/>
</dbReference>
<keyword evidence="8" id="KW-0378">Hydrolase</keyword>
<evidence type="ECO:0000256" key="9">
    <source>
        <dbReference type="ARBA" id="ARBA00022807"/>
    </source>
</evidence>
<dbReference type="InterPro" id="IPR001205">
    <property type="entry name" value="RNA-dir_pol_C"/>
</dbReference>
<evidence type="ECO:0000256" key="3">
    <source>
        <dbReference type="ARBA" id="ARBA00022561"/>
    </source>
</evidence>
<sequence>MIKEARVCVEPVFFQSLVQRLLDLTSLELKSTTLRKIVAYCDSPTPKYHPIQQQIKQFKQLLARSLSRNGGKTLTEDIYSVFAINNDPRNLADNLLAVLNYAEFDCPAQKKPMDLKRAINILKASNSLLAQEYASVGRPVPYMGRAPELALAALIHPTRLYETVQTVLNWQRCEGEATIAALRLLKISQDLSTLQCQHVDLRSEVFYEEFMTGLLSMPRKSLDSLQDLKNQIEEIARSLTDKIATAFNTVVGFCLEALRSSLAVVSQHIFGPVIRLAEGATVAVSSMWNLVKLTTIVLGAMTFVYMLSAIGYNMLVERRIWFAMARLAEASPPVLEAWTNYIDSHASPTHLKSQAGVEDISPYSAILMLIASVVGLTAMDARWLQEKMRLFLTIAGSGLVIAGLTNQILLLMPQAMRVVCAYVMSGPQDRALMEFEEWNERAVALIRLQRVPRVLASERYNGMINEVLSQASRMREIVPKGTPTSTFLMTYSNLLKINATIKAFEVGEVVRDMPFCMHLFAKPGVGKTLIASAIITRAMDIPQSKQWTRPIAEDFWNGYYDQEAVVIDEFLVGSAEQRVQRAAEWLELASTKKYQPAMASVDNVAVGIKGTQVCPKVVITMNNNPRSVAEGIDDTAINGRYHIIIEARLKREWGHLLAADKRTLELSRLDAIQKANVDWLEFVINVNGSLKPGALDFAGLTQTLKEMYEAHRIHSRELREALYGMSTSKTVDEIIDDALRELQGAPDKTLTVKDMYETAKSTIASGMLGLIPSILMSQAGKSRRTRKSCNKIKESSDASPQRPDPIVRVQVPLETMFFLGPEGRRVLQAEAKGLEDEEQIVSNAPEKDSGEERNEPNKDPHDCAEIAEPVHDIRPTVDILLHQQVFEALEKIKDLPQHARPVTCKVPTIACDSPISETAEENATTYLSISEDEEVYCDSEGEWFCECGRNSHSCRCLPAFMNALRQRKDQRGLGAKEWLEAFNPTSVCNPGECLFEWLVKTQEECKGHQKRSWVCEVFRKPWVAALAAAGLCMGLFYLVTGRDTSEVVCRVEPTGLQAESRRKDKEQPKRSKVRNVRASRDLKTSGAYHSQSAPVVTIDVGGFVVQAVPLGENELLTVAHVFYQDGTLVSEGTNMSINQGLRRIDLQFSESCLALDDENDIAFYKYPRELGRMQAKTLRPCDFVPEDFVDKVTSLHVGRGTECGLGTIAPVEHTDQYGGVWKVQQGLKYNLPGGMSKCGTPIVPTFSEQAGKIIAIHNSGSDDGRMSGASIVTRELIEQFRRLFEPSLKTQANVTAIKQVPSDQIVAVPAKSKYEKSVLFDSLCTWKMPTRVPALHGKNASISFDKFVKEVDLNIPPALDSTLLTKVATEMEENYFENNDYFRNCEFRDLDLREAIGGLPGILASMDASTSAGYPMLFERRKGKHALFSFDQEGVLKITEKCEVLTRDVERSILEGNGPEHRWLAYPKDELTSIDNFAEGKVRFIFCGDALQNIVFRKYYGSSLAAFNNAGPGQNYCVGVNQYSIGIDPYITRLLENSSDFVAADYKGFDKHTNRLIQQEFYKLVAKENSIKGHPIPPEVHAHFVKTQMDSPFQYKDTQVSATNFEGSGLFFTTRLNCYQNEFYLRYAFYTRFPALKFDEHVRCAIHGDDLLMTVRGIRWTPLMLAEDMRAVGQILTSDVKDQELTDEYKTIHEVTFLGASFEQYKGKWFGVPKESSLVPQLYYTKNKNATLATQIENVQQLSALRGEEFYDHICTQLTKACECAGIDPVPVPKWRESFEEAVYAVNGYGKLWSEAGELVGFDEQRHEEVSTERVALDTPPVAAAVLGVQLGVESRVYRETLTWKASANVGDSLQQYEAPFQLLNTGNTSSLQNMPFSNFLWWRGSITVTLQVSGIRFLSGALILYYMPLTVEDCSWPSVTAAQHVILTPQNSSSVSLTVPFVWYKDMMSTRDTCEVLGKFRIKVFSKLRSGSTIDSVKIRVYTSFPESEFRMPRPAKYSVGTKPSITSSEVVSVGTLGQQPPPVLLESQMGFFDIFSPLINVAVPAISIVKGACDIVGTAAGGIAKIGKGISSGLTDLGLHNTPFVGTMPTVPFLPSMAKTIGPTPVQSLQHNPSALSRHAMKFFDPRETKTEFLLDKPCVLTRFAWKKTAAENEVLLRIDLNTFFSYPTDTTNEIPFNVALLNEFTYWRADIQFDVMVVKNGFQNGRLLACMAYGSPGVDGSTQNQYYSQVLDYTSEQQVCSIVVPYNAQTEFLRTWENPHFQTFHTEQIVKDSDYSLGEFALLVSNPLFTVGEVAEDVEVVVMIKFKNARVAVPRGCSYMAWSPTAVYPAHSWTGVGSMGQQTSFQAKLDLTKAGVPLMNDDEFNYRRVGATYWKAQAGDEQAGDREAPRLIDQMGDKTPHSVIGDEPVAIRTSVNGVMAESKFEFCIADVMHMMRRFRPIPIPTDGKSDGDVLNANTISVYPNHWIQSLYSAWSGSLRYRIFASSSTVCEVGYISSFSIPSIDPVKDNMSMNIELAGCNSSIVRGTSIDRVMVDLADKAKPITQKQNSGFKLSVTNVPMAGHAMENMFPISGKLNYAEVDVPFQRHHNFLLTAGLGACDAQLQTNPANGCIYVAEFGRSNMGGLITALYQAGGDDFRFGVFRPPGGVQNLPVTLPGNHSQKNKRIVRGGLPLGFTV</sequence>
<dbReference type="CDD" id="cd00205">
    <property type="entry name" value="rhv_like"/>
    <property type="match status" value="2"/>
</dbReference>
<dbReference type="GO" id="GO:0003968">
    <property type="term" value="F:RNA-directed RNA polymerase activity"/>
    <property type="evidence" value="ECO:0007669"/>
    <property type="project" value="UniProtKB-KW"/>
</dbReference>
<evidence type="ECO:0000256" key="4">
    <source>
        <dbReference type="ARBA" id="ARBA00022670"/>
    </source>
</evidence>